<evidence type="ECO:0000256" key="3">
    <source>
        <dbReference type="ARBA" id="ARBA00004961"/>
    </source>
</evidence>
<protein>
    <recommendedName>
        <fullName evidence="6 7">6-phosphogluconolactonase</fullName>
        <shortName evidence="7">6PGL</shortName>
        <ecNumber evidence="5 7">3.1.1.31</ecNumber>
    </recommendedName>
</protein>
<evidence type="ECO:0000256" key="1">
    <source>
        <dbReference type="ARBA" id="ARBA00000832"/>
    </source>
</evidence>
<gene>
    <name evidence="7" type="primary">pgl</name>
    <name evidence="9" type="ORF">JCM15093_805</name>
</gene>
<proteinExistence type="inferred from homology"/>
<comment type="similarity">
    <text evidence="4 7">Belongs to the glucosamine/galactosamine-6-phosphate isomerase family. 6-phosphogluconolactonase subfamily.</text>
</comment>
<dbReference type="RefSeq" id="WP_024995784.1">
    <property type="nucleotide sequence ID" value="NZ_BAJS01000002.1"/>
</dbReference>
<evidence type="ECO:0000259" key="8">
    <source>
        <dbReference type="Pfam" id="PF01182"/>
    </source>
</evidence>
<comment type="catalytic activity">
    <reaction evidence="1 7">
        <text>6-phospho-D-glucono-1,5-lactone + H2O = 6-phospho-D-gluconate + H(+)</text>
        <dbReference type="Rhea" id="RHEA:12556"/>
        <dbReference type="ChEBI" id="CHEBI:15377"/>
        <dbReference type="ChEBI" id="CHEBI:15378"/>
        <dbReference type="ChEBI" id="CHEBI:57955"/>
        <dbReference type="ChEBI" id="CHEBI:58759"/>
        <dbReference type="EC" id="3.1.1.31"/>
    </reaction>
</comment>
<keyword evidence="7" id="KW-0378">Hydrolase</keyword>
<dbReference type="NCBIfam" id="TIGR01198">
    <property type="entry name" value="pgl"/>
    <property type="match status" value="1"/>
</dbReference>
<dbReference type="InterPro" id="IPR039104">
    <property type="entry name" value="6PGL"/>
</dbReference>
<dbReference type="EC" id="3.1.1.31" evidence="5 7"/>
<dbReference type="Pfam" id="PF01182">
    <property type="entry name" value="Glucosamine_iso"/>
    <property type="match status" value="1"/>
</dbReference>
<feature type="domain" description="Glucosamine/galactosamine-6-phosphate isomerase" evidence="8">
    <location>
        <begin position="12"/>
        <end position="221"/>
    </location>
</feature>
<comment type="caution">
    <text evidence="9">The sequence shown here is derived from an EMBL/GenBank/DDBJ whole genome shotgun (WGS) entry which is preliminary data.</text>
</comment>
<dbReference type="OrthoDB" id="9810967at2"/>
<evidence type="ECO:0000256" key="7">
    <source>
        <dbReference type="RuleBase" id="RU365095"/>
    </source>
</evidence>
<comment type="function">
    <text evidence="2 7">Hydrolysis of 6-phosphogluconolactone to 6-phosphogluconate.</text>
</comment>
<dbReference type="PANTHER" id="PTHR11054:SF0">
    <property type="entry name" value="6-PHOSPHOGLUCONOLACTONASE"/>
    <property type="match status" value="1"/>
</dbReference>
<dbReference type="EMBL" id="BAJS01000002">
    <property type="protein sequence ID" value="GAK35694.1"/>
    <property type="molecule type" value="Genomic_DNA"/>
</dbReference>
<evidence type="ECO:0000256" key="6">
    <source>
        <dbReference type="ARBA" id="ARBA00020337"/>
    </source>
</evidence>
<dbReference type="SUPFAM" id="SSF100950">
    <property type="entry name" value="NagB/RpiA/CoA transferase-like"/>
    <property type="match status" value="1"/>
</dbReference>
<dbReference type="InterPro" id="IPR006148">
    <property type="entry name" value="Glc/Gal-6P_isomerase"/>
</dbReference>
<organism evidence="9 10">
    <name type="scientific">Bacteroides graminisolvens DSM 19988 = JCM 15093</name>
    <dbReference type="NCBI Taxonomy" id="1121097"/>
    <lineage>
        <taxon>Bacteria</taxon>
        <taxon>Pseudomonadati</taxon>
        <taxon>Bacteroidota</taxon>
        <taxon>Bacteroidia</taxon>
        <taxon>Bacteroidales</taxon>
        <taxon>Bacteroidaceae</taxon>
        <taxon>Bacteroides</taxon>
    </lineage>
</organism>
<dbReference type="CDD" id="cd01400">
    <property type="entry name" value="6PGL"/>
    <property type="match status" value="1"/>
</dbReference>
<dbReference type="InterPro" id="IPR005900">
    <property type="entry name" value="6-phosphogluconolactonase_DevB"/>
</dbReference>
<reference evidence="9 10" key="1">
    <citation type="journal article" date="2015" name="Microbes Environ.">
        <title>Distribution and evolution of nitrogen fixation genes in the phylum bacteroidetes.</title>
        <authorList>
            <person name="Inoue J."/>
            <person name="Oshima K."/>
            <person name="Suda W."/>
            <person name="Sakamoto M."/>
            <person name="Iino T."/>
            <person name="Noda S."/>
            <person name="Hongoh Y."/>
            <person name="Hattori M."/>
            <person name="Ohkuma M."/>
        </authorList>
    </citation>
    <scope>NUCLEOTIDE SEQUENCE [LARGE SCALE GENOMIC DNA]</scope>
    <source>
        <strain evidence="9 10">JCM 15093</strain>
    </source>
</reference>
<evidence type="ECO:0000256" key="5">
    <source>
        <dbReference type="ARBA" id="ARBA00013198"/>
    </source>
</evidence>
<evidence type="ECO:0000313" key="9">
    <source>
        <dbReference type="EMBL" id="GAK35694.1"/>
    </source>
</evidence>
<dbReference type="GO" id="GO:0005975">
    <property type="term" value="P:carbohydrate metabolic process"/>
    <property type="evidence" value="ECO:0007669"/>
    <property type="project" value="UniProtKB-UniRule"/>
</dbReference>
<keyword evidence="10" id="KW-1185">Reference proteome</keyword>
<evidence type="ECO:0000256" key="2">
    <source>
        <dbReference type="ARBA" id="ARBA00002681"/>
    </source>
</evidence>
<name>A0A069D688_9BACE</name>
<dbReference type="Gene3D" id="3.40.50.1360">
    <property type="match status" value="1"/>
</dbReference>
<accession>A0A069D688</accession>
<dbReference type="AlphaFoldDB" id="A0A069D688"/>
<dbReference type="UniPathway" id="UPA00115">
    <property type="reaction ID" value="UER00409"/>
</dbReference>
<dbReference type="PANTHER" id="PTHR11054">
    <property type="entry name" value="6-PHOSPHOGLUCONOLACTONASE"/>
    <property type="match status" value="1"/>
</dbReference>
<dbReference type="InterPro" id="IPR037171">
    <property type="entry name" value="NagB/RpiA_transferase-like"/>
</dbReference>
<dbReference type="GO" id="GO:0017057">
    <property type="term" value="F:6-phosphogluconolactonase activity"/>
    <property type="evidence" value="ECO:0007669"/>
    <property type="project" value="UniProtKB-UniRule"/>
</dbReference>
<comment type="pathway">
    <text evidence="3 7">Carbohydrate degradation; pentose phosphate pathway; D-ribulose 5-phosphate from D-glucose 6-phosphate (oxidative stage): step 2/3.</text>
</comment>
<sequence length="236" mass="26457">MKRFIYPSSIETARALTLHLIKLLNDEPEKVFHIAFSGGSTPALMFDVWANEYSNITPWERIKVWWVDERCVRPENSESNYGMMRMLLLDVVPIPHSNIFRIMGENKPADEAVRYSHLVRKNLPVENDMPVFDIVLLGAGNDGHTSSIFPGQEHLLTSSEVYEATYNPNSGQSRIALTGQPIINAEKVIFLIMGKEKADVVSEICMSGDTGPAAYVAHHAREVELFLDQSAAAKLK</sequence>
<dbReference type="STRING" id="1121097.GCA_000428125_01401"/>
<evidence type="ECO:0000313" key="10">
    <source>
        <dbReference type="Proteomes" id="UP000027601"/>
    </source>
</evidence>
<evidence type="ECO:0000256" key="4">
    <source>
        <dbReference type="ARBA" id="ARBA00010662"/>
    </source>
</evidence>
<dbReference type="Proteomes" id="UP000027601">
    <property type="component" value="Unassembled WGS sequence"/>
</dbReference>
<dbReference type="GO" id="GO:0006098">
    <property type="term" value="P:pentose-phosphate shunt"/>
    <property type="evidence" value="ECO:0007669"/>
    <property type="project" value="UniProtKB-UniPathway"/>
</dbReference>
<dbReference type="eggNOG" id="COG0363">
    <property type="taxonomic scope" value="Bacteria"/>
</dbReference>